<sequence>MTLLNLRAGLRAVPLTEPLLDGRVHSGRLKIEPCGATPYTETFRRMARDLAYDIAEMPVATQLLLADAGAPLTAMPIVIAGGGLPHAALVCLKDSDIHGPASLRGKRIAIRAYAQTTGVWIRGVLQHEYDVAPAELTWVTTEDSHVASFVDPANVQRVDEKDLLVLLRRKEVDAIVASPHVVKGATDLRAVIEDAATVAQAWAQREGVHGVNHVLSVRTALIEQSPWVVDELARCFTEARELALRDVQDGKRFTPYGDKANRRSIDLMLRYAYEQQMTTKLFEYDDLFAAWPQTLSGDADQATTSV</sequence>
<gene>
    <name evidence="1" type="ORF">SAMN05443245_7695</name>
</gene>
<name>A0A1H1K0G5_9BURK</name>
<reference evidence="2" key="1">
    <citation type="submission" date="2016-10" db="EMBL/GenBank/DDBJ databases">
        <authorList>
            <person name="Varghese N."/>
        </authorList>
    </citation>
    <scope>NUCLEOTIDE SEQUENCE [LARGE SCALE GENOMIC DNA]</scope>
    <source>
        <strain evidence="2">GAS106B</strain>
    </source>
</reference>
<dbReference type="SUPFAM" id="SSF53850">
    <property type="entry name" value="Periplasmic binding protein-like II"/>
    <property type="match status" value="1"/>
</dbReference>
<protein>
    <submittedName>
        <fullName evidence="1">4,5-dihydroxyphthalate decarboxylase</fullName>
    </submittedName>
</protein>
<organism evidence="1 2">
    <name type="scientific">Paraburkholderia fungorum</name>
    <dbReference type="NCBI Taxonomy" id="134537"/>
    <lineage>
        <taxon>Bacteria</taxon>
        <taxon>Pseudomonadati</taxon>
        <taxon>Pseudomonadota</taxon>
        <taxon>Betaproteobacteria</taxon>
        <taxon>Burkholderiales</taxon>
        <taxon>Burkholderiaceae</taxon>
        <taxon>Paraburkholderia</taxon>
    </lineage>
</organism>
<dbReference type="Gene3D" id="3.40.190.10">
    <property type="entry name" value="Periplasmic binding protein-like II"/>
    <property type="match status" value="1"/>
</dbReference>
<evidence type="ECO:0000313" key="1">
    <source>
        <dbReference type="EMBL" id="SDR55469.1"/>
    </source>
</evidence>
<keyword evidence="2" id="KW-1185">Reference proteome</keyword>
<dbReference type="EMBL" id="FNKP01000004">
    <property type="protein sequence ID" value="SDR55469.1"/>
    <property type="molecule type" value="Genomic_DNA"/>
</dbReference>
<proteinExistence type="predicted"/>
<dbReference type="AlphaFoldDB" id="A0A1H1K0G5"/>
<dbReference type="Proteomes" id="UP000183487">
    <property type="component" value="Unassembled WGS sequence"/>
</dbReference>
<dbReference type="RefSeq" id="WP_074774789.1">
    <property type="nucleotide sequence ID" value="NZ_FNKP01000004.1"/>
</dbReference>
<accession>A0A1H1K0G5</accession>
<dbReference type="OrthoDB" id="8689594at2"/>
<evidence type="ECO:0000313" key="2">
    <source>
        <dbReference type="Proteomes" id="UP000183487"/>
    </source>
</evidence>